<proteinExistence type="predicted"/>
<name>A0A9P6URX2_9FUNG</name>
<feature type="region of interest" description="Disordered" evidence="1">
    <location>
        <begin position="213"/>
        <end position="262"/>
    </location>
</feature>
<dbReference type="InterPro" id="IPR010021">
    <property type="entry name" value="PGPP1/Gep4"/>
</dbReference>
<evidence type="ECO:0000256" key="1">
    <source>
        <dbReference type="SAM" id="MobiDB-lite"/>
    </source>
</evidence>
<dbReference type="InterPro" id="IPR036412">
    <property type="entry name" value="HAD-like_sf"/>
</dbReference>
<dbReference type="OrthoDB" id="198652at2759"/>
<dbReference type="AlphaFoldDB" id="A0A9P6URX2"/>
<feature type="compositionally biased region" description="Basic and acidic residues" evidence="1">
    <location>
        <begin position="218"/>
        <end position="262"/>
    </location>
</feature>
<evidence type="ECO:0000313" key="2">
    <source>
        <dbReference type="EMBL" id="KAG0316549.1"/>
    </source>
</evidence>
<dbReference type="Pfam" id="PF09419">
    <property type="entry name" value="PGP_phosphatase"/>
    <property type="match status" value="1"/>
</dbReference>
<dbReference type="NCBIfam" id="TIGR01668">
    <property type="entry name" value="YqeG_hyp_ppase"/>
    <property type="match status" value="1"/>
</dbReference>
<evidence type="ECO:0000313" key="3">
    <source>
        <dbReference type="Proteomes" id="UP000738325"/>
    </source>
</evidence>
<comment type="caution">
    <text evidence="2">The sequence shown here is derived from an EMBL/GenBank/DDBJ whole genome shotgun (WGS) entry which is preliminary data.</text>
</comment>
<dbReference type="NCBIfam" id="TIGR01662">
    <property type="entry name" value="HAD-SF-IIIA"/>
    <property type="match status" value="1"/>
</dbReference>
<organism evidence="2 3">
    <name type="scientific">Dissophora globulifera</name>
    <dbReference type="NCBI Taxonomy" id="979702"/>
    <lineage>
        <taxon>Eukaryota</taxon>
        <taxon>Fungi</taxon>
        <taxon>Fungi incertae sedis</taxon>
        <taxon>Mucoromycota</taxon>
        <taxon>Mortierellomycotina</taxon>
        <taxon>Mortierellomycetes</taxon>
        <taxon>Mortierellales</taxon>
        <taxon>Mortierellaceae</taxon>
        <taxon>Dissophora</taxon>
    </lineage>
</organism>
<sequence>MGQSFNLHGVLQSFRVLLSPRLMVPNIIVRDIRDINFEQLHKSGITAIAFDKDNCLTPPYGKDLYPPFEDAWKRCRDVYKDQVVIVSNSAGTQDDKDHQLAKAIEFSLQVQVLRHRQKKPAGGDELLSHFSGIRPARIAFVGDRALTDIVFGNNWGMLTILTRDVVTEEGDNPMAKRIRRMEHRALAFLDSMNIKPRSHPIKIDLHDVVMQPPPPPKTQEEVKAQAAIDTREAKEAAEQKAKEATESHAKGEHFSEKKTTTK</sequence>
<dbReference type="EMBL" id="JAAAIP010000473">
    <property type="protein sequence ID" value="KAG0316549.1"/>
    <property type="molecule type" value="Genomic_DNA"/>
</dbReference>
<protein>
    <submittedName>
        <fullName evidence="2">Uncharacterized protein</fullName>
    </submittedName>
</protein>
<dbReference type="SUPFAM" id="SSF56784">
    <property type="entry name" value="HAD-like"/>
    <property type="match status" value="1"/>
</dbReference>
<dbReference type="GO" id="GO:0005737">
    <property type="term" value="C:cytoplasm"/>
    <property type="evidence" value="ECO:0007669"/>
    <property type="project" value="TreeGrafter"/>
</dbReference>
<dbReference type="InterPro" id="IPR027706">
    <property type="entry name" value="PGP_Pase"/>
</dbReference>
<dbReference type="GO" id="GO:0008962">
    <property type="term" value="F:phosphatidylglycerophosphatase activity"/>
    <property type="evidence" value="ECO:0007669"/>
    <property type="project" value="InterPro"/>
</dbReference>
<keyword evidence="3" id="KW-1185">Reference proteome</keyword>
<dbReference type="Proteomes" id="UP000738325">
    <property type="component" value="Unassembled WGS sequence"/>
</dbReference>
<dbReference type="Gene3D" id="3.40.50.1000">
    <property type="entry name" value="HAD superfamily/HAD-like"/>
    <property type="match status" value="1"/>
</dbReference>
<gene>
    <name evidence="2" type="ORF">BGZ99_006833</name>
</gene>
<dbReference type="PANTHER" id="PTHR19288:SF25">
    <property type="entry name" value="PHOSPHATIDYLGLYCEROPHOSPHATASE GEP4, MITOCHONDRIAL"/>
    <property type="match status" value="1"/>
</dbReference>
<dbReference type="InterPro" id="IPR023214">
    <property type="entry name" value="HAD_sf"/>
</dbReference>
<dbReference type="PANTHER" id="PTHR19288">
    <property type="entry name" value="4-NITROPHENYLPHOSPHATASE-RELATED"/>
    <property type="match status" value="1"/>
</dbReference>
<dbReference type="InterPro" id="IPR006549">
    <property type="entry name" value="HAD-SF_hydro_IIIA"/>
</dbReference>
<reference evidence="2" key="1">
    <citation type="journal article" date="2020" name="Fungal Divers.">
        <title>Resolving the Mortierellaceae phylogeny through synthesis of multi-gene phylogenetics and phylogenomics.</title>
        <authorList>
            <person name="Vandepol N."/>
            <person name="Liber J."/>
            <person name="Desiro A."/>
            <person name="Na H."/>
            <person name="Kennedy M."/>
            <person name="Barry K."/>
            <person name="Grigoriev I.V."/>
            <person name="Miller A.N."/>
            <person name="O'Donnell K."/>
            <person name="Stajich J.E."/>
            <person name="Bonito G."/>
        </authorList>
    </citation>
    <scope>NUCLEOTIDE SEQUENCE</scope>
    <source>
        <strain evidence="2">REB-010B</strain>
    </source>
</reference>
<accession>A0A9P6URX2</accession>